<evidence type="ECO:0000259" key="2">
    <source>
        <dbReference type="PROSITE" id="PS50186"/>
    </source>
</evidence>
<dbReference type="Gene3D" id="1.10.10.10">
    <property type="entry name" value="Winged helix-like DNA-binding domain superfamily/Winged helix DNA-binding domain"/>
    <property type="match status" value="2"/>
</dbReference>
<evidence type="ECO:0000313" key="3">
    <source>
        <dbReference type="EMBL" id="RVE72845.1"/>
    </source>
</evidence>
<evidence type="ECO:0000313" key="4">
    <source>
        <dbReference type="Proteomes" id="UP000283210"/>
    </source>
</evidence>
<name>A0A3S2UK84_ORYJA</name>
<feature type="domain" description="PDZ" evidence="1">
    <location>
        <begin position="323"/>
        <end position="400"/>
    </location>
</feature>
<keyword evidence="4" id="KW-1185">Reference proteome</keyword>
<reference evidence="3 4" key="2">
    <citation type="submission" date="2019-01" db="EMBL/GenBank/DDBJ databases">
        <title>A chromosome length genome reference of the Java medaka (oryzias javanicus).</title>
        <authorList>
            <person name="Herpin A."/>
            <person name="Takehana Y."/>
            <person name="Naruse K."/>
            <person name="Ansai S."/>
            <person name="Kawaguchi M."/>
        </authorList>
    </citation>
    <scope>NUCLEOTIDE SEQUENCE [LARGE SCALE GENOMIC DNA]</scope>
    <source>
        <strain evidence="3">RS831</strain>
        <tissue evidence="3">Whole body</tissue>
    </source>
</reference>
<organism evidence="3 4">
    <name type="scientific">Oryzias javanicus</name>
    <name type="common">Javanese ricefish</name>
    <name type="synonym">Aplocheilus javanicus</name>
    <dbReference type="NCBI Taxonomy" id="123683"/>
    <lineage>
        <taxon>Eukaryota</taxon>
        <taxon>Metazoa</taxon>
        <taxon>Chordata</taxon>
        <taxon>Craniata</taxon>
        <taxon>Vertebrata</taxon>
        <taxon>Euteleostomi</taxon>
        <taxon>Actinopterygii</taxon>
        <taxon>Neopterygii</taxon>
        <taxon>Teleostei</taxon>
        <taxon>Neoteleostei</taxon>
        <taxon>Acanthomorphata</taxon>
        <taxon>Ovalentaria</taxon>
        <taxon>Atherinomorphae</taxon>
        <taxon>Beloniformes</taxon>
        <taxon>Adrianichthyidae</taxon>
        <taxon>Oryziinae</taxon>
        <taxon>Oryzias</taxon>
    </lineage>
</organism>
<dbReference type="SUPFAM" id="SSF50156">
    <property type="entry name" value="PDZ domain-like"/>
    <property type="match status" value="1"/>
</dbReference>
<dbReference type="Gene3D" id="2.30.42.10">
    <property type="match status" value="1"/>
</dbReference>
<dbReference type="InterPro" id="IPR036390">
    <property type="entry name" value="WH_DNA-bd_sf"/>
</dbReference>
<dbReference type="InterPro" id="IPR041489">
    <property type="entry name" value="PDZ_6"/>
</dbReference>
<dbReference type="GO" id="GO:0005096">
    <property type="term" value="F:GTPase activator activity"/>
    <property type="evidence" value="ECO:0007669"/>
    <property type="project" value="TreeGrafter"/>
</dbReference>
<dbReference type="PANTHER" id="PTHR22829">
    <property type="entry name" value="DEP DOMAIN PROTEIN"/>
    <property type="match status" value="1"/>
</dbReference>
<dbReference type="AlphaFoldDB" id="A0A3S2UK84"/>
<dbReference type="InterPro" id="IPR036034">
    <property type="entry name" value="PDZ_sf"/>
</dbReference>
<dbReference type="OMA" id="DIVHHCD"/>
<dbReference type="OrthoDB" id="39497at2759"/>
<dbReference type="Proteomes" id="UP000283210">
    <property type="component" value="Chromosome 5"/>
</dbReference>
<dbReference type="PANTHER" id="PTHR22829:SF7">
    <property type="entry name" value="DEP DOMAIN-CONTAINING MTOR-INTERACTING PROTEIN"/>
    <property type="match status" value="1"/>
</dbReference>
<dbReference type="GO" id="GO:0005085">
    <property type="term" value="F:guanyl-nucleotide exchange factor activity"/>
    <property type="evidence" value="ECO:0007669"/>
    <property type="project" value="TreeGrafter"/>
</dbReference>
<dbReference type="InterPro" id="IPR000591">
    <property type="entry name" value="DEP_dom"/>
</dbReference>
<dbReference type="GO" id="GO:0007186">
    <property type="term" value="P:G protein-coupled receptor signaling pathway"/>
    <property type="evidence" value="ECO:0007669"/>
    <property type="project" value="TreeGrafter"/>
</dbReference>
<dbReference type="EMBL" id="CM012441">
    <property type="protein sequence ID" value="RVE72845.1"/>
    <property type="molecule type" value="Genomic_DNA"/>
</dbReference>
<accession>A0A3S2UK84</accession>
<dbReference type="SMART" id="SM00049">
    <property type="entry name" value="DEP"/>
    <property type="match status" value="2"/>
</dbReference>
<dbReference type="SMART" id="SM00228">
    <property type="entry name" value="PDZ"/>
    <property type="match status" value="1"/>
</dbReference>
<proteinExistence type="predicted"/>
<dbReference type="Pfam" id="PF00610">
    <property type="entry name" value="DEP"/>
    <property type="match status" value="2"/>
</dbReference>
<dbReference type="GO" id="GO:0005886">
    <property type="term" value="C:plasma membrane"/>
    <property type="evidence" value="ECO:0007669"/>
    <property type="project" value="TreeGrafter"/>
</dbReference>
<dbReference type="InterPro" id="IPR036388">
    <property type="entry name" value="WH-like_DNA-bd_sf"/>
</dbReference>
<feature type="domain" description="DEP" evidence="2">
    <location>
        <begin position="132"/>
        <end position="206"/>
    </location>
</feature>
<dbReference type="GO" id="GO:0035556">
    <property type="term" value="P:intracellular signal transduction"/>
    <property type="evidence" value="ECO:0007669"/>
    <property type="project" value="InterPro"/>
</dbReference>
<reference evidence="3 4" key="1">
    <citation type="submission" date="2018-11" db="EMBL/GenBank/DDBJ databases">
        <authorList>
            <person name="Lopez-Roques C."/>
            <person name="Donnadieu C."/>
            <person name="Bouchez O."/>
            <person name="Klopp C."/>
            <person name="Cabau C."/>
            <person name="Zahm M."/>
        </authorList>
    </citation>
    <scope>NUCLEOTIDE SEQUENCE [LARGE SCALE GENOMIC DNA]</scope>
    <source>
        <strain evidence="3">RS831</strain>
        <tissue evidence="3">Whole body</tissue>
    </source>
</reference>
<evidence type="ECO:0000259" key="1">
    <source>
        <dbReference type="PROSITE" id="PS50106"/>
    </source>
</evidence>
<dbReference type="SUPFAM" id="SSF46785">
    <property type="entry name" value="Winged helix' DNA-binding domain"/>
    <property type="match status" value="2"/>
</dbReference>
<protein>
    <submittedName>
        <fullName evidence="3">Uncharacterized protein</fullName>
    </submittedName>
</protein>
<sequence>MERTCSMRRKTMARQHKAEVMIAGEQLRLRLHDGKLIKDRRYHLRTYPNCFVAQELIDWLVSHKEAMDRVTAVSLMQHLMDNDIIHHVCDKRPVFKDAKLLYRFRKDDGTFPFNTEVKIFMRGQQLYEHLIADKNSIMKLREEHGVSYQRCFPGYLLIDWLLQNGDVESRCQGLELCRALLEHGIIQHVTKKHDFFDSGLLYQFCVNFRRRRRLSELLSEGKQDNEEGASLSQEDSLDSPFILRRSPLSEHTPFQSVWKSKDLKQVTSPRRTSLNAPQLHSAGFPPFGQLSVASLRCNPKSVLKRHVTCEELLAPGAPFIKKVLTVIGDPLGWGFVVRGAVPCYVQAVDPGSPAAAAGVKVRQFVCQVNGKTVLYLDYKSVTRLVMTGPRVVVLEVMEPLD</sequence>
<dbReference type="InterPro" id="IPR001478">
    <property type="entry name" value="PDZ"/>
</dbReference>
<dbReference type="Pfam" id="PF17820">
    <property type="entry name" value="PDZ_6"/>
    <property type="match status" value="1"/>
</dbReference>
<dbReference type="GO" id="GO:0023051">
    <property type="term" value="P:regulation of signaling"/>
    <property type="evidence" value="ECO:0007669"/>
    <property type="project" value="TreeGrafter"/>
</dbReference>
<dbReference type="InterPro" id="IPR051832">
    <property type="entry name" value="mTOR-Rac_regulators"/>
</dbReference>
<dbReference type="PROSITE" id="PS50106">
    <property type="entry name" value="PDZ"/>
    <property type="match status" value="1"/>
</dbReference>
<dbReference type="PROSITE" id="PS50186">
    <property type="entry name" value="DEP"/>
    <property type="match status" value="2"/>
</dbReference>
<feature type="domain" description="DEP" evidence="2">
    <location>
        <begin position="23"/>
        <end position="106"/>
    </location>
</feature>
<gene>
    <name evidence="3" type="ORF">OJAV_G00041880</name>
</gene>